<comment type="caution">
    <text evidence="1">The sequence shown here is derived from an EMBL/GenBank/DDBJ whole genome shotgun (WGS) entry which is preliminary data.</text>
</comment>
<protein>
    <submittedName>
        <fullName evidence="1">Uncharacterized protein</fullName>
    </submittedName>
</protein>
<accession>A0ABU2Y6T6</accession>
<proteinExistence type="predicted"/>
<name>A0ABU2Y6T6_9FLAO</name>
<gene>
    <name evidence="1" type="ORF">RM519_11700</name>
</gene>
<sequence>MSIKTYQDLIAAKKELKQEITTVETAIKDNKLLRFSSTIIDGKSLKKPIIETLGGLDLKNVLASPLGSLASTFFLSNKYVRKYFVAFTILKETIPYAYGKIKEMLEQQENLKKDINQT</sequence>
<keyword evidence="2" id="KW-1185">Reference proteome</keyword>
<dbReference type="RefSeq" id="WP_311594000.1">
    <property type="nucleotide sequence ID" value="NZ_JAVRHV010000006.1"/>
</dbReference>
<organism evidence="1 2">
    <name type="scientific">Urechidicola vernalis</name>
    <dbReference type="NCBI Taxonomy" id="3075600"/>
    <lineage>
        <taxon>Bacteria</taxon>
        <taxon>Pseudomonadati</taxon>
        <taxon>Bacteroidota</taxon>
        <taxon>Flavobacteriia</taxon>
        <taxon>Flavobacteriales</taxon>
        <taxon>Flavobacteriaceae</taxon>
        <taxon>Urechidicola</taxon>
    </lineage>
</organism>
<reference evidence="1 2" key="1">
    <citation type="submission" date="2023-09" db="EMBL/GenBank/DDBJ databases">
        <authorList>
            <person name="Rey-Velasco X."/>
        </authorList>
    </citation>
    <scope>NUCLEOTIDE SEQUENCE [LARGE SCALE GENOMIC DNA]</scope>
    <source>
        <strain evidence="1 2">P050</strain>
    </source>
</reference>
<evidence type="ECO:0000313" key="1">
    <source>
        <dbReference type="EMBL" id="MDT0553914.1"/>
    </source>
</evidence>
<dbReference type="Proteomes" id="UP001252186">
    <property type="component" value="Unassembled WGS sequence"/>
</dbReference>
<dbReference type="EMBL" id="JAVRHV010000006">
    <property type="protein sequence ID" value="MDT0553914.1"/>
    <property type="molecule type" value="Genomic_DNA"/>
</dbReference>
<evidence type="ECO:0000313" key="2">
    <source>
        <dbReference type="Proteomes" id="UP001252186"/>
    </source>
</evidence>